<dbReference type="Proteomes" id="UP001162162">
    <property type="component" value="Unassembled WGS sequence"/>
</dbReference>
<gene>
    <name evidence="3" type="ORF">NQ318_015896</name>
</gene>
<protein>
    <recommendedName>
        <fullName evidence="2">26S proteasome non-ATPase regulatory subunit 5</fullName>
    </recommendedName>
</protein>
<proteinExistence type="inferred from homology"/>
<keyword evidence="4" id="KW-1185">Reference proteome</keyword>
<comment type="similarity">
    <text evidence="1">Belongs to the proteasome subunit S5B/HSM3 family.</text>
</comment>
<evidence type="ECO:0000256" key="1">
    <source>
        <dbReference type="ARBA" id="ARBA00006823"/>
    </source>
</evidence>
<dbReference type="GO" id="GO:0005829">
    <property type="term" value="C:cytosol"/>
    <property type="evidence" value="ECO:0007669"/>
    <property type="project" value="TreeGrafter"/>
</dbReference>
<evidence type="ECO:0000256" key="2">
    <source>
        <dbReference type="ARBA" id="ARBA00014933"/>
    </source>
</evidence>
<name>A0AAV8Y292_9CUCU</name>
<dbReference type="InterPro" id="IPR016024">
    <property type="entry name" value="ARM-type_fold"/>
</dbReference>
<dbReference type="GO" id="GO:0043248">
    <property type="term" value="P:proteasome assembly"/>
    <property type="evidence" value="ECO:0007669"/>
    <property type="project" value="InterPro"/>
</dbReference>
<evidence type="ECO:0000313" key="4">
    <source>
        <dbReference type="Proteomes" id="UP001162162"/>
    </source>
</evidence>
<dbReference type="InterPro" id="IPR019538">
    <property type="entry name" value="PSMD5"/>
</dbReference>
<sequence length="500" mass="55849">MASREDWCADKVSKLLQEDLRIPALNEIKEHLSTIPQNEVSSTIRNLDLPLVFDCLNDSNTEQVDLACEVLSLCMNNLNLGESTSKYGVSLERALNHPYPTVKLMALSEIERNIREEEALTDICKRSSLLTSIVRCIGDEDISVGKKACDITVVIGLSNIGLSQFTSNDVLTVLHEIMTISEVIRLRVYEVVVNISKESENNFVTLVSTGLVSLMLEELNNADVLLRMNVVELLTQLGLSMHGFVYLDQNGILDKLFALVEDEDDPITVQLCEPGILKFFGHMAHWKPIELISKYPKLFDRLFANIESGDLIIVGVSLDTLGVIGLSSEGKTALSSTGNKITYAIKTIVKLLTSYPTEIRIRALNCLENLLRVNDPKIDTMQIARRWFELFGDDPMQLIIRYAKNPFSETKLAGLGMLQAIAEQQWGQEYIKNTPGLVEFLLDRGVESIKECKEAKYEVVKALASSSIFDQSTASKFQAFVAEGPFYVHAVTEVAFERND</sequence>
<dbReference type="SUPFAM" id="SSF48371">
    <property type="entry name" value="ARM repeat"/>
    <property type="match status" value="1"/>
</dbReference>
<organism evidence="3 4">
    <name type="scientific">Aromia moschata</name>
    <dbReference type="NCBI Taxonomy" id="1265417"/>
    <lineage>
        <taxon>Eukaryota</taxon>
        <taxon>Metazoa</taxon>
        <taxon>Ecdysozoa</taxon>
        <taxon>Arthropoda</taxon>
        <taxon>Hexapoda</taxon>
        <taxon>Insecta</taxon>
        <taxon>Pterygota</taxon>
        <taxon>Neoptera</taxon>
        <taxon>Endopterygota</taxon>
        <taxon>Coleoptera</taxon>
        <taxon>Polyphaga</taxon>
        <taxon>Cucujiformia</taxon>
        <taxon>Chrysomeloidea</taxon>
        <taxon>Cerambycidae</taxon>
        <taxon>Cerambycinae</taxon>
        <taxon>Callichromatini</taxon>
        <taxon>Aromia</taxon>
    </lineage>
</organism>
<accession>A0AAV8Y292</accession>
<dbReference type="PANTHER" id="PTHR13554">
    <property type="entry name" value="26S PROTEASOME NON-ATPASE REGULATORY SUBUNIT 5-RELATED"/>
    <property type="match status" value="1"/>
</dbReference>
<dbReference type="Pfam" id="PF10508">
    <property type="entry name" value="Proteasom_PSMB"/>
    <property type="match status" value="1"/>
</dbReference>
<comment type="caution">
    <text evidence="3">The sequence shown here is derived from an EMBL/GenBank/DDBJ whole genome shotgun (WGS) entry which is preliminary data.</text>
</comment>
<dbReference type="InterPro" id="IPR011989">
    <property type="entry name" value="ARM-like"/>
</dbReference>
<reference evidence="3" key="1">
    <citation type="journal article" date="2023" name="Insect Mol. Biol.">
        <title>Genome sequencing provides insights into the evolution of gene families encoding plant cell wall-degrading enzymes in longhorned beetles.</title>
        <authorList>
            <person name="Shin N.R."/>
            <person name="Okamura Y."/>
            <person name="Kirsch R."/>
            <person name="Pauchet Y."/>
        </authorList>
    </citation>
    <scope>NUCLEOTIDE SEQUENCE</scope>
    <source>
        <strain evidence="3">AMC_N1</strain>
    </source>
</reference>
<dbReference type="EMBL" id="JAPWTK010000243">
    <property type="protein sequence ID" value="KAJ8944688.1"/>
    <property type="molecule type" value="Genomic_DNA"/>
</dbReference>
<dbReference type="PANTHER" id="PTHR13554:SF10">
    <property type="entry name" value="26S PROTEASOME NON-ATPASE REGULATORY SUBUNIT 5"/>
    <property type="match status" value="1"/>
</dbReference>
<dbReference type="AlphaFoldDB" id="A0AAV8Y292"/>
<evidence type="ECO:0000313" key="3">
    <source>
        <dbReference type="EMBL" id="KAJ8944688.1"/>
    </source>
</evidence>
<dbReference type="Gene3D" id="1.25.10.10">
    <property type="entry name" value="Leucine-rich Repeat Variant"/>
    <property type="match status" value="2"/>
</dbReference>